<keyword evidence="3" id="KW-0812">Transmembrane</keyword>
<keyword evidence="3" id="KW-0472">Membrane</keyword>
<dbReference type="RefSeq" id="WP_023386735.1">
    <property type="nucleotide sequence ID" value="NZ_AXUN02000181.1"/>
</dbReference>
<dbReference type="NCBIfam" id="TIGR01760">
    <property type="entry name" value="tape_meas_TP901"/>
    <property type="match status" value="1"/>
</dbReference>
<dbReference type="PANTHER" id="PTHR37813">
    <property type="entry name" value="FELS-2 PROPHAGE PROTEIN"/>
    <property type="match status" value="1"/>
</dbReference>
<keyword evidence="2" id="KW-0175">Coiled coil</keyword>
<proteinExistence type="predicted"/>
<keyword evidence="5" id="KW-1185">Reference proteome</keyword>
<dbReference type="AlphaFoldDB" id="V7I2K3"/>
<evidence type="ECO:0000256" key="2">
    <source>
        <dbReference type="SAM" id="Coils"/>
    </source>
</evidence>
<dbReference type="EMBL" id="AXUN02000181">
    <property type="protein sequence ID" value="ETA80475.1"/>
    <property type="molecule type" value="Genomic_DNA"/>
</dbReference>
<dbReference type="OrthoDB" id="9780715at2"/>
<reference evidence="4 5" key="1">
    <citation type="journal article" date="2014" name="Genome Announc.">
        <title>Genome Sequence of Youngiibacter fragilis, the Type Strain of the Genus Youngiibacter.</title>
        <authorList>
            <person name="Wawrik C.B."/>
            <person name="Callaghan A.V."/>
            <person name="Stamps B.W."/>
            <person name="Wawrik B."/>
        </authorList>
    </citation>
    <scope>NUCLEOTIDE SEQUENCE [LARGE SCALE GENOMIC DNA]</scope>
    <source>
        <strain evidence="4 5">232.1</strain>
    </source>
</reference>
<name>V7I2K3_9CLOT</name>
<evidence type="ECO:0000313" key="5">
    <source>
        <dbReference type="Proteomes" id="UP000017747"/>
    </source>
</evidence>
<feature type="transmembrane region" description="Helical" evidence="3">
    <location>
        <begin position="347"/>
        <end position="367"/>
    </location>
</feature>
<gene>
    <name evidence="4" type="ORF">T472_0211975</name>
</gene>
<keyword evidence="3" id="KW-1133">Transmembrane helix</keyword>
<comment type="caution">
    <text evidence="4">The sequence shown here is derived from an EMBL/GenBank/DDBJ whole genome shotgun (WGS) entry which is preliminary data.</text>
</comment>
<dbReference type="Proteomes" id="UP000017747">
    <property type="component" value="Unassembled WGS sequence"/>
</dbReference>
<accession>V7I2K3</accession>
<sequence>MAGGSSTVVARIGLDDTGFQEGVNKIQRSLKLVQSEFTAASAKLGDFGKSAEGLKLKADSLNQQIEIQRGKVEALSKSYQESVEKKGEDSKASENLKIKLNYANAELSKMQQELKDTSDELKKKTSVWNTLSEALDKAGDKMKAVGEKMQSVGKNLSTAVSLPILGIGTAATKMAMDAIESENLFEVSMGGLASEARGWSEEMSKALGLNAYNVRSNVATYNAMLTSMGLASDESLGMSEGLTKLAYDMASFYNLSPDEAFNKLRAGISGEAEPLKALGILVNDNTIKTYAYTHGIAKQGEELTEAQKVQARYGVILDSTKNAQGDLARTMDSPTNKIRAMKEQAELIGIQFGQILIPILESLIGVVKPLMDSFQGLSKEQQEMIVKVALVAAAVGPVILVIGKVVSIVGAAVSAFSAASGAISAAGGVIAIITGPIGIAVAAIGGLIAVGVLLYKNWDTVKATGISVWNGVTSTVSSSINKARDAVKSAIDSIVGFFKNLKLPEFKLPQVKLPHFEIEGKFSLSPPQVPSFGIKWYREGGLMLDPTIFGFDGSSFLAGGESGTGGEAILPLNRLVPIMADAMRSLSVGRGDEFKEMIYLLRQIAAKKVDVYLDGRKLTSGLYDYFDELMTRSLADERLSRGGAY</sequence>
<dbReference type="STRING" id="994573.T472_0211975"/>
<evidence type="ECO:0008006" key="6">
    <source>
        <dbReference type="Google" id="ProtNLM"/>
    </source>
</evidence>
<dbReference type="PANTHER" id="PTHR37813:SF1">
    <property type="entry name" value="FELS-2 PROPHAGE PROTEIN"/>
    <property type="match status" value="1"/>
</dbReference>
<evidence type="ECO:0000313" key="4">
    <source>
        <dbReference type="EMBL" id="ETA80475.1"/>
    </source>
</evidence>
<dbReference type="eggNOG" id="COG5412">
    <property type="taxonomic scope" value="Bacteria"/>
</dbReference>
<feature type="coiled-coil region" evidence="2">
    <location>
        <begin position="51"/>
        <end position="127"/>
    </location>
</feature>
<evidence type="ECO:0000256" key="3">
    <source>
        <dbReference type="SAM" id="Phobius"/>
    </source>
</evidence>
<protein>
    <recommendedName>
        <fullName evidence="6">Phage tail tape measure protein domain-containing protein</fullName>
    </recommendedName>
</protein>
<feature type="transmembrane region" description="Helical" evidence="3">
    <location>
        <begin position="388"/>
        <end position="416"/>
    </location>
</feature>
<dbReference type="eggNOG" id="COG1280">
    <property type="taxonomic scope" value="Bacteria"/>
</dbReference>
<organism evidence="4 5">
    <name type="scientific">Youngiibacter fragilis 232.1</name>
    <dbReference type="NCBI Taxonomy" id="994573"/>
    <lineage>
        <taxon>Bacteria</taxon>
        <taxon>Bacillati</taxon>
        <taxon>Bacillota</taxon>
        <taxon>Clostridia</taxon>
        <taxon>Eubacteriales</taxon>
        <taxon>Clostridiaceae</taxon>
        <taxon>Youngiibacter</taxon>
    </lineage>
</organism>
<dbReference type="InterPro" id="IPR010090">
    <property type="entry name" value="Phage_tape_meas"/>
</dbReference>
<feature type="transmembrane region" description="Helical" evidence="3">
    <location>
        <begin position="422"/>
        <end position="455"/>
    </location>
</feature>
<evidence type="ECO:0000256" key="1">
    <source>
        <dbReference type="ARBA" id="ARBA00022612"/>
    </source>
</evidence>
<dbReference type="eggNOG" id="COG5283">
    <property type="taxonomic scope" value="Bacteria"/>
</dbReference>
<dbReference type="PATRIC" id="fig|994573.3.peg.2225"/>
<keyword evidence="1" id="KW-1188">Viral release from host cell</keyword>